<name>A0A0Q0EF51_9PSED</name>
<protein>
    <submittedName>
        <fullName evidence="1">Uncharacterized protein</fullName>
    </submittedName>
</protein>
<dbReference type="Proteomes" id="UP000050317">
    <property type="component" value="Unassembled WGS sequence"/>
</dbReference>
<gene>
    <name evidence="1" type="ORF">ALO40_05481</name>
</gene>
<dbReference type="EMBL" id="LJRR01000316">
    <property type="protein sequence ID" value="KPZ12589.1"/>
    <property type="molecule type" value="Genomic_DNA"/>
</dbReference>
<comment type="caution">
    <text evidence="1">The sequence shown here is derived from an EMBL/GenBank/DDBJ whole genome shotgun (WGS) entry which is preliminary data.</text>
</comment>
<sequence length="71" mass="8025">AERETYPTGKVPMGVRINVHPSIRHLINRSRFRMLCELGVGLMRGTHRSHEIQTTSGMLLTTSAVHGFRIL</sequence>
<evidence type="ECO:0000313" key="1">
    <source>
        <dbReference type="EMBL" id="KPZ12589.1"/>
    </source>
</evidence>
<dbReference type="PATRIC" id="fig|251703.9.peg.4506"/>
<reference evidence="1 2" key="1">
    <citation type="submission" date="2015-09" db="EMBL/GenBank/DDBJ databases">
        <title>Genome announcement of multiple Pseudomonas syringae strains.</title>
        <authorList>
            <person name="Thakur S."/>
            <person name="Wang P.W."/>
            <person name="Gong Y."/>
            <person name="Weir B.S."/>
            <person name="Guttman D.S."/>
        </authorList>
    </citation>
    <scope>NUCLEOTIDE SEQUENCE [LARGE SCALE GENOMIC DNA]</scope>
    <source>
        <strain evidence="1 2">ICMP3963</strain>
    </source>
</reference>
<organism evidence="1 2">
    <name type="scientific">Pseudomonas syringae pv. viburni</name>
    <dbReference type="NCBI Taxonomy" id="251703"/>
    <lineage>
        <taxon>Bacteria</taxon>
        <taxon>Pseudomonadati</taxon>
        <taxon>Pseudomonadota</taxon>
        <taxon>Gammaproteobacteria</taxon>
        <taxon>Pseudomonadales</taxon>
        <taxon>Pseudomonadaceae</taxon>
        <taxon>Pseudomonas</taxon>
    </lineage>
</organism>
<dbReference type="AlphaFoldDB" id="A0A0Q0EF51"/>
<feature type="non-terminal residue" evidence="1">
    <location>
        <position position="1"/>
    </location>
</feature>
<proteinExistence type="predicted"/>
<accession>A0A0Q0EF51</accession>
<evidence type="ECO:0000313" key="2">
    <source>
        <dbReference type="Proteomes" id="UP000050317"/>
    </source>
</evidence>